<dbReference type="Proteomes" id="UP000215914">
    <property type="component" value="Unassembled WGS sequence"/>
</dbReference>
<dbReference type="Gramene" id="mRNA:HanXRQr2_Chr10g0420911">
    <property type="protein sequence ID" value="CDS:HanXRQr2_Chr10g0420911.1"/>
    <property type="gene ID" value="HanXRQr2_Chr10g0420911"/>
</dbReference>
<reference evidence="1" key="1">
    <citation type="journal article" date="2017" name="Nature">
        <title>The sunflower genome provides insights into oil metabolism, flowering and Asterid evolution.</title>
        <authorList>
            <person name="Badouin H."/>
            <person name="Gouzy J."/>
            <person name="Grassa C.J."/>
            <person name="Murat F."/>
            <person name="Staton S.E."/>
            <person name="Cottret L."/>
            <person name="Lelandais-Briere C."/>
            <person name="Owens G.L."/>
            <person name="Carrere S."/>
            <person name="Mayjonade B."/>
            <person name="Legrand L."/>
            <person name="Gill N."/>
            <person name="Kane N.C."/>
            <person name="Bowers J.E."/>
            <person name="Hubner S."/>
            <person name="Bellec A."/>
            <person name="Berard A."/>
            <person name="Berges H."/>
            <person name="Blanchet N."/>
            <person name="Boniface M.C."/>
            <person name="Brunel D."/>
            <person name="Catrice O."/>
            <person name="Chaidir N."/>
            <person name="Claudel C."/>
            <person name="Donnadieu C."/>
            <person name="Faraut T."/>
            <person name="Fievet G."/>
            <person name="Helmstetter N."/>
            <person name="King M."/>
            <person name="Knapp S.J."/>
            <person name="Lai Z."/>
            <person name="Le Paslier M.C."/>
            <person name="Lippi Y."/>
            <person name="Lorenzon L."/>
            <person name="Mandel J.R."/>
            <person name="Marage G."/>
            <person name="Marchand G."/>
            <person name="Marquand E."/>
            <person name="Bret-Mestries E."/>
            <person name="Morien E."/>
            <person name="Nambeesan S."/>
            <person name="Nguyen T."/>
            <person name="Pegot-Espagnet P."/>
            <person name="Pouilly N."/>
            <person name="Raftis F."/>
            <person name="Sallet E."/>
            <person name="Schiex T."/>
            <person name="Thomas J."/>
            <person name="Vandecasteele C."/>
            <person name="Vares D."/>
            <person name="Vear F."/>
            <person name="Vautrin S."/>
            <person name="Crespi M."/>
            <person name="Mangin B."/>
            <person name="Burke J.M."/>
            <person name="Salse J."/>
            <person name="Munos S."/>
            <person name="Vincourt P."/>
            <person name="Rieseberg L.H."/>
            <person name="Langlade N.B."/>
        </authorList>
    </citation>
    <scope>NUCLEOTIDE SEQUENCE</scope>
    <source>
        <tissue evidence="1">Leaves</tissue>
    </source>
</reference>
<organism evidence="1 2">
    <name type="scientific">Helianthus annuus</name>
    <name type="common">Common sunflower</name>
    <dbReference type="NCBI Taxonomy" id="4232"/>
    <lineage>
        <taxon>Eukaryota</taxon>
        <taxon>Viridiplantae</taxon>
        <taxon>Streptophyta</taxon>
        <taxon>Embryophyta</taxon>
        <taxon>Tracheophyta</taxon>
        <taxon>Spermatophyta</taxon>
        <taxon>Magnoliopsida</taxon>
        <taxon>eudicotyledons</taxon>
        <taxon>Gunneridae</taxon>
        <taxon>Pentapetalae</taxon>
        <taxon>asterids</taxon>
        <taxon>campanulids</taxon>
        <taxon>Asterales</taxon>
        <taxon>Asteraceae</taxon>
        <taxon>Asteroideae</taxon>
        <taxon>Heliantheae alliance</taxon>
        <taxon>Heliantheae</taxon>
        <taxon>Helianthus</taxon>
    </lineage>
</organism>
<reference evidence="1" key="2">
    <citation type="submission" date="2020-06" db="EMBL/GenBank/DDBJ databases">
        <title>Helianthus annuus Genome sequencing and assembly Release 2.</title>
        <authorList>
            <person name="Gouzy J."/>
            <person name="Langlade N."/>
            <person name="Munos S."/>
        </authorList>
    </citation>
    <scope>NUCLEOTIDE SEQUENCE</scope>
    <source>
        <tissue evidence="1">Leaves</tissue>
    </source>
</reference>
<proteinExistence type="predicted"/>
<accession>A0A9K3HUM6</accession>
<evidence type="ECO:0000313" key="2">
    <source>
        <dbReference type="Proteomes" id="UP000215914"/>
    </source>
</evidence>
<sequence length="69" mass="7827">MMVVLVVEFLTSCGWRSWISDRKNLIGSTPLSFYTSCLRHDCPSWELSGQVLAHADWAQPLPSILLYLS</sequence>
<comment type="caution">
    <text evidence="1">The sequence shown here is derived from an EMBL/GenBank/DDBJ whole genome shotgun (WGS) entry which is preliminary data.</text>
</comment>
<keyword evidence="2" id="KW-1185">Reference proteome</keyword>
<evidence type="ECO:0000313" key="1">
    <source>
        <dbReference type="EMBL" id="KAF5784781.1"/>
    </source>
</evidence>
<dbReference type="AlphaFoldDB" id="A0A9K3HUM6"/>
<gene>
    <name evidence="1" type="ORF">HanXRQr2_Chr10g0420911</name>
</gene>
<name>A0A9K3HUM6_HELAN</name>
<dbReference type="EMBL" id="MNCJ02000325">
    <property type="protein sequence ID" value="KAF5784781.1"/>
    <property type="molecule type" value="Genomic_DNA"/>
</dbReference>
<protein>
    <submittedName>
        <fullName evidence="1">Uncharacterized protein</fullName>
    </submittedName>
</protein>